<dbReference type="FunFam" id="2.60.40.10:FF:000796">
    <property type="entry name" value="Muscle M-line assembly protein unc-89"/>
    <property type="match status" value="1"/>
</dbReference>
<feature type="domain" description="Ig-like" evidence="15">
    <location>
        <begin position="1183"/>
        <end position="1272"/>
    </location>
</feature>
<evidence type="ECO:0000256" key="6">
    <source>
        <dbReference type="ARBA" id="ARBA00022840"/>
    </source>
</evidence>
<dbReference type="FunFam" id="2.60.40.10:FF:000032">
    <property type="entry name" value="palladin isoform X1"/>
    <property type="match status" value="2"/>
</dbReference>
<dbReference type="InterPro" id="IPR036179">
    <property type="entry name" value="Ig-like_dom_sf"/>
</dbReference>
<dbReference type="GO" id="GO:0005085">
    <property type="term" value="F:guanyl-nucleotide exchange factor activity"/>
    <property type="evidence" value="ECO:0007669"/>
    <property type="project" value="InterPro"/>
</dbReference>
<feature type="region of interest" description="Disordered" evidence="11">
    <location>
        <begin position="106"/>
        <end position="137"/>
    </location>
</feature>
<dbReference type="CDD" id="cd00063">
    <property type="entry name" value="FN3"/>
    <property type="match status" value="2"/>
</dbReference>
<reference evidence="17" key="1">
    <citation type="journal article" date="2023" name="bioRxiv">
        <title>Scaffold-level genome assemblies of two parasitoid biocontrol wasps reveal the parthenogenesis mechanism and an associated novel virus.</title>
        <authorList>
            <person name="Inwood S."/>
            <person name="Skelly J."/>
            <person name="Guhlin J."/>
            <person name="Harrop T."/>
            <person name="Goldson S."/>
            <person name="Dearden P."/>
        </authorList>
    </citation>
    <scope>NUCLEOTIDE SEQUENCE</scope>
    <source>
        <strain evidence="17">Irish</strain>
        <tissue evidence="17">Whole body</tissue>
    </source>
</reference>
<dbReference type="FunFam" id="1.20.900.10:FF:000033">
    <property type="entry name" value="Muscle M-line assembly protein unc-89-like Protein"/>
    <property type="match status" value="1"/>
</dbReference>
<dbReference type="EMBL" id="JAQQBS010000001">
    <property type="protein sequence ID" value="KAK0177512.1"/>
    <property type="molecule type" value="Genomic_DNA"/>
</dbReference>
<keyword evidence="4" id="KW-0677">Repeat</keyword>
<evidence type="ECO:0000256" key="1">
    <source>
        <dbReference type="ARBA" id="ARBA00006692"/>
    </source>
</evidence>
<dbReference type="GO" id="GO:0045989">
    <property type="term" value="P:positive regulation of striated muscle contraction"/>
    <property type="evidence" value="ECO:0007669"/>
    <property type="project" value="UniProtKB-ARBA"/>
</dbReference>
<keyword evidence="5" id="KW-0547">Nucleotide-binding</keyword>
<dbReference type="FunFam" id="2.60.40.10:FF:000940">
    <property type="entry name" value="Muscle M-line assembly protein unc-89"/>
    <property type="match status" value="1"/>
</dbReference>
<dbReference type="InterPro" id="IPR013783">
    <property type="entry name" value="Ig-like_fold"/>
</dbReference>
<comment type="subcellular location">
    <subcellularLocation>
        <location evidence="10">Cytoplasm</location>
        <location evidence="10">Myofibril</location>
        <location evidence="10">Sarcomere</location>
        <location evidence="10">M line</location>
    </subcellularLocation>
</comment>
<comment type="caution">
    <text evidence="17">The sequence shown here is derived from an EMBL/GenBank/DDBJ whole genome shotgun (WGS) entry which is preliminary data.</text>
</comment>
<feature type="domain" description="Ig-like" evidence="15">
    <location>
        <begin position="995"/>
        <end position="1086"/>
    </location>
</feature>
<feature type="domain" description="PH" evidence="12">
    <location>
        <begin position="374"/>
        <end position="480"/>
    </location>
</feature>
<dbReference type="Proteomes" id="UP001168990">
    <property type="component" value="Unassembled WGS sequence"/>
</dbReference>
<evidence type="ECO:0000256" key="7">
    <source>
        <dbReference type="ARBA" id="ARBA00023157"/>
    </source>
</evidence>
<feature type="domain" description="Ig-like" evidence="15">
    <location>
        <begin position="3053"/>
        <end position="3142"/>
    </location>
</feature>
<name>A0AA39FX75_9HYME</name>
<evidence type="ECO:0000256" key="2">
    <source>
        <dbReference type="ARBA" id="ARBA00022443"/>
    </source>
</evidence>
<dbReference type="InterPro" id="IPR001849">
    <property type="entry name" value="PH_domain"/>
</dbReference>
<feature type="domain" description="Ig-like" evidence="15">
    <location>
        <begin position="685"/>
        <end position="787"/>
    </location>
</feature>
<dbReference type="FunFam" id="2.60.40.10:FF:000873">
    <property type="entry name" value="Muscle M-line assembly protein unc-89"/>
    <property type="match status" value="1"/>
</dbReference>
<feature type="region of interest" description="Disordered" evidence="11">
    <location>
        <begin position="1717"/>
        <end position="1772"/>
    </location>
</feature>
<feature type="domain" description="Ig-like" evidence="15">
    <location>
        <begin position="2503"/>
        <end position="2593"/>
    </location>
</feature>
<dbReference type="GO" id="GO:0045214">
    <property type="term" value="P:sarcomere organization"/>
    <property type="evidence" value="ECO:0007669"/>
    <property type="project" value="UniProtKB-ARBA"/>
</dbReference>
<dbReference type="InterPro" id="IPR011993">
    <property type="entry name" value="PH-like_dom_sf"/>
</dbReference>
<proteinExistence type="inferred from homology"/>
<feature type="domain" description="Ig-like" evidence="15">
    <location>
        <begin position="1089"/>
        <end position="1173"/>
    </location>
</feature>
<dbReference type="FunFam" id="2.60.40.10:FF:000519">
    <property type="entry name" value="Muscle M-line assembly protein unc-89"/>
    <property type="match status" value="1"/>
</dbReference>
<dbReference type="InterPro" id="IPR036116">
    <property type="entry name" value="FN3_sf"/>
</dbReference>
<dbReference type="GO" id="GO:0040017">
    <property type="term" value="P:positive regulation of locomotion"/>
    <property type="evidence" value="ECO:0007669"/>
    <property type="project" value="UniProtKB-ARBA"/>
</dbReference>
<keyword evidence="2" id="KW-0728">SH3 domain</keyword>
<evidence type="ECO:0008006" key="19">
    <source>
        <dbReference type="Google" id="ProtNLM"/>
    </source>
</evidence>
<keyword evidence="7" id="KW-1015">Disulfide bond</keyword>
<dbReference type="PROSITE" id="PS50835">
    <property type="entry name" value="IG_LIKE"/>
    <property type="match status" value="17"/>
</dbReference>
<dbReference type="InterPro" id="IPR003961">
    <property type="entry name" value="FN3_dom"/>
</dbReference>
<evidence type="ECO:0000256" key="11">
    <source>
        <dbReference type="SAM" id="MobiDB-lite"/>
    </source>
</evidence>
<dbReference type="InterPro" id="IPR013098">
    <property type="entry name" value="Ig_I-set"/>
</dbReference>
<evidence type="ECO:0000256" key="3">
    <source>
        <dbReference type="ARBA" id="ARBA00022490"/>
    </source>
</evidence>
<dbReference type="SUPFAM" id="SSF48726">
    <property type="entry name" value="Immunoglobulin"/>
    <property type="match status" value="21"/>
</dbReference>
<dbReference type="CDD" id="cd13325">
    <property type="entry name" value="PH_unc89"/>
    <property type="match status" value="1"/>
</dbReference>
<evidence type="ECO:0000259" key="12">
    <source>
        <dbReference type="PROSITE" id="PS50003"/>
    </source>
</evidence>
<feature type="domain" description="Ig-like" evidence="15">
    <location>
        <begin position="1277"/>
        <end position="1367"/>
    </location>
</feature>
<feature type="domain" description="Ig-like" evidence="15">
    <location>
        <begin position="2107"/>
        <end position="2198"/>
    </location>
</feature>
<dbReference type="CDD" id="cd00160">
    <property type="entry name" value="RhoGEF"/>
    <property type="match status" value="1"/>
</dbReference>
<keyword evidence="18" id="KW-1185">Reference proteome</keyword>
<dbReference type="GO" id="GO:0008104">
    <property type="term" value="P:intracellular protein localization"/>
    <property type="evidence" value="ECO:0007669"/>
    <property type="project" value="UniProtKB-ARBA"/>
</dbReference>
<feature type="compositionally biased region" description="Basic and acidic residues" evidence="11">
    <location>
        <begin position="496"/>
        <end position="523"/>
    </location>
</feature>
<dbReference type="PROSITE" id="PS50003">
    <property type="entry name" value="PH_DOMAIN"/>
    <property type="match status" value="1"/>
</dbReference>
<evidence type="ECO:0000256" key="9">
    <source>
        <dbReference type="ARBA" id="ARBA00023319"/>
    </source>
</evidence>
<evidence type="ECO:0000256" key="10">
    <source>
        <dbReference type="ARBA" id="ARBA00037833"/>
    </source>
</evidence>
<dbReference type="FunFam" id="2.30.29.30:FF:000519">
    <property type="entry name" value="Muscle M-line assembly protein unc-89-like Protein"/>
    <property type="match status" value="1"/>
</dbReference>
<feature type="compositionally biased region" description="Polar residues" evidence="11">
    <location>
        <begin position="128"/>
        <end position="137"/>
    </location>
</feature>
<feature type="domain" description="Ig-like" evidence="15">
    <location>
        <begin position="3643"/>
        <end position="3732"/>
    </location>
</feature>
<dbReference type="InterPro" id="IPR055251">
    <property type="entry name" value="SOS1_NGEF_PH"/>
</dbReference>
<feature type="domain" description="Ig-like" evidence="15">
    <location>
        <begin position="2399"/>
        <end position="2491"/>
    </location>
</feature>
<dbReference type="SUPFAM" id="SSF49265">
    <property type="entry name" value="Fibronectin type III"/>
    <property type="match status" value="1"/>
</dbReference>
<feature type="domain" description="Protein kinase" evidence="14">
    <location>
        <begin position="3887"/>
        <end position="4142"/>
    </location>
</feature>
<feature type="compositionally biased region" description="Polar residues" evidence="11">
    <location>
        <begin position="524"/>
        <end position="539"/>
    </location>
</feature>
<feature type="domain" description="Ig-like" evidence="15">
    <location>
        <begin position="2204"/>
        <end position="2294"/>
    </location>
</feature>
<dbReference type="FunFam" id="2.60.40.10:FF:000107">
    <property type="entry name" value="Myosin, light chain kinase a"/>
    <property type="match status" value="4"/>
</dbReference>
<dbReference type="FunFam" id="2.60.40.10:FF:000345">
    <property type="entry name" value="Muscle M-line assembly protein unc-89"/>
    <property type="match status" value="3"/>
</dbReference>
<dbReference type="PANTHER" id="PTHR47633">
    <property type="entry name" value="IMMUNOGLOBULIN"/>
    <property type="match status" value="1"/>
</dbReference>
<evidence type="ECO:0000313" key="18">
    <source>
        <dbReference type="Proteomes" id="UP001168990"/>
    </source>
</evidence>
<dbReference type="SUPFAM" id="SSF56112">
    <property type="entry name" value="Protein kinase-like (PK-like)"/>
    <property type="match status" value="2"/>
</dbReference>
<dbReference type="PROSITE" id="PS50010">
    <property type="entry name" value="DH_2"/>
    <property type="match status" value="1"/>
</dbReference>
<feature type="domain" description="Fibronectin type-III" evidence="16">
    <location>
        <begin position="2818"/>
        <end position="2918"/>
    </location>
</feature>
<feature type="domain" description="Ig-like" evidence="15">
    <location>
        <begin position="1810"/>
        <end position="1899"/>
    </location>
</feature>
<evidence type="ECO:0000259" key="14">
    <source>
        <dbReference type="PROSITE" id="PS50011"/>
    </source>
</evidence>
<keyword evidence="6" id="KW-0067">ATP-binding</keyword>
<dbReference type="InterPro" id="IPR000219">
    <property type="entry name" value="DH_dom"/>
</dbReference>
<keyword evidence="3" id="KW-0963">Cytoplasm</keyword>
<dbReference type="FunFam" id="2.60.40.10:FF:001381">
    <property type="entry name" value="Uncharacterized protein, isoform C"/>
    <property type="match status" value="1"/>
</dbReference>
<dbReference type="Gene3D" id="1.20.900.10">
    <property type="entry name" value="Dbl homology (DH) domain"/>
    <property type="match status" value="1"/>
</dbReference>
<evidence type="ECO:0000259" key="16">
    <source>
        <dbReference type="PROSITE" id="PS50853"/>
    </source>
</evidence>
<dbReference type="SUPFAM" id="SSF50729">
    <property type="entry name" value="PH domain-like"/>
    <property type="match status" value="1"/>
</dbReference>
<feature type="domain" description="Ig-like" evidence="15">
    <location>
        <begin position="879"/>
        <end position="980"/>
    </location>
</feature>
<dbReference type="FunFam" id="2.60.40.10:FF:001036">
    <property type="entry name" value="Muscle M-line assembly protein unc-89"/>
    <property type="match status" value="1"/>
</dbReference>
<dbReference type="GO" id="GO:0060298">
    <property type="term" value="P:positive regulation of sarcomere organization"/>
    <property type="evidence" value="ECO:0007669"/>
    <property type="project" value="UniProtKB-ARBA"/>
</dbReference>
<keyword evidence="8" id="KW-0514">Muscle protein</keyword>
<dbReference type="SMART" id="SM00060">
    <property type="entry name" value="FN3"/>
    <property type="match status" value="2"/>
</dbReference>
<dbReference type="Gene3D" id="3.30.200.20">
    <property type="entry name" value="Phosphorylase Kinase, domain 1"/>
    <property type="match status" value="1"/>
</dbReference>
<feature type="domain" description="Ig-like" evidence="15">
    <location>
        <begin position="2702"/>
        <end position="2774"/>
    </location>
</feature>
<feature type="domain" description="Protein kinase" evidence="14">
    <location>
        <begin position="3172"/>
        <end position="3425"/>
    </location>
</feature>
<dbReference type="InterPro" id="IPR035899">
    <property type="entry name" value="DBL_dom_sf"/>
</dbReference>
<dbReference type="InterPro" id="IPR011009">
    <property type="entry name" value="Kinase-like_dom_sf"/>
</dbReference>
<feature type="domain" description="DH" evidence="13">
    <location>
        <begin position="180"/>
        <end position="362"/>
    </location>
</feature>
<dbReference type="SMART" id="SM00409">
    <property type="entry name" value="IG"/>
    <property type="match status" value="19"/>
</dbReference>
<dbReference type="Pfam" id="PF07679">
    <property type="entry name" value="I-set"/>
    <property type="match status" value="21"/>
</dbReference>
<dbReference type="Pfam" id="PF00041">
    <property type="entry name" value="fn3"/>
    <property type="match status" value="1"/>
</dbReference>
<feature type="compositionally biased region" description="Polar residues" evidence="11">
    <location>
        <begin position="1726"/>
        <end position="1742"/>
    </location>
</feature>
<feature type="domain" description="Fibronectin type-III" evidence="16">
    <location>
        <begin position="3739"/>
        <end position="3833"/>
    </location>
</feature>
<evidence type="ECO:0000259" key="13">
    <source>
        <dbReference type="PROSITE" id="PS50010"/>
    </source>
</evidence>
<dbReference type="Gene3D" id="2.30.29.30">
    <property type="entry name" value="Pleckstrin-homology domain (PH domain)/Phosphotyrosine-binding domain (PTB)"/>
    <property type="match status" value="1"/>
</dbReference>
<dbReference type="InterPro" id="IPR007110">
    <property type="entry name" value="Ig-like_dom"/>
</dbReference>
<evidence type="ECO:0000256" key="8">
    <source>
        <dbReference type="ARBA" id="ARBA00023179"/>
    </source>
</evidence>
<comment type="similarity">
    <text evidence="1">Belongs to the protein kinase superfamily. CAMK Ser/Thr protein kinase family.</text>
</comment>
<dbReference type="SMART" id="SM00325">
    <property type="entry name" value="RhoGEF"/>
    <property type="match status" value="1"/>
</dbReference>
<dbReference type="CDD" id="cd00096">
    <property type="entry name" value="Ig"/>
    <property type="match status" value="2"/>
</dbReference>
<sequence>MASKDSSTDSKKQKKEYSTEFSRVLISSSTTLQGTLISGSIKSTLGITVENFVVVKDYVSEEDDGFSVKVGDIVEAIEHSGDSSKRSRMDPELDIGDVGARLDNSAARHKLSIRPRRKHEDPRARAITRSNSDSNLQRARVRRIDGKEGWLPMSILMQTALSEDSSTLTGPHRSEDSQYRREAVVKELVETEEEFGRDLQQVVERYLKPLDNPGVPRVVRDNKEIIFTNLKQIADFHNTSFGRVLIEGVKYYADQPRMLGKTFLRLERDFDKHVTYCRDEPAAQEFLQSNNEVRDYFEELSHNLGDDKSVSEHLKLPIQRINDYQLLLKELVKYSTRLGENSDDLQKALELMLGIPHRATDNKFISNIEGYKGHIHKLGRLLTHEWFTVIDKDGKSKERYLFLFKARILVCKVRRISEDRSVFVLKDIIRLPEVEVKDYPDDQRTFELHNPGASSYPITLTAHKDLIKSYWLKEIRQYSSDLVALAEHAADDLQLTEEKDTTDDNKLRVKPEGTKIDTPKPRQESSAIESKPEQVSKSTVKVEVPKSESTVASSAIKKGTEITTAEKTNENLAKLEEIKVKTIEESEKMSGRYSSSHYTASSKVVEEYSSLSSTRNGASSYVETSSSSMAHAERRASSSLYGTEKISDSSSTYESAVSTVGGGKSTGVDTKLEKLTLTATETGKPKFVKTIEGINVEPNRAKQAIVHVIAGECATFECTLESSISCRMQWFKDNKPLNDKLADRVNITSTDKSYKLEIKNVLESDSGIYTARAANGDGNATCTAQLIVENLNAQERRMKAEAKAPVFLVKLKDTELLENTYLRFMIKVKGDPNPDVKFFKDNVVIDSKHERVKIITEKADKGFYELVIPDVQKKDAGKYSCTATNQFGEVSSEATVGVTDEKTLFAGIPEGIFEPGSEAQFKWLRDGKPFDPEERFKVLFQDNEDTLALVFQHVKPEDAGLYTCVAQTNTGNISCSAELTVQGNVNQLLKEPSKPKLGSESKQSEVNAGGSAMLDLQVKGFPKPDIKWSKDGKEIIAGGRIKYLWEDEESLSLVIKNVTVEDSGTYTIRAKNELGEDTTYIELIVKSAPKITKKMTDTFSYIETDAKMTVQIHASPAPDVKWYKDGQLIDASERIIMKKEENDNYTLTLKSCRLEDIGSYSIVAKNEISQTSEFWNFDVKCPPKIKKNLGESRIINEGDTLTLRIEVETPPEPTVVWYKDTEVIKEDHRIKIVSEGQTQILQITGTVDIDAAVYKAEVSNKDGTTVDEVGIEVRSAPRFKKQMIDVIAKDGEKQVEFEVEVGGYPRPTLQWYINDVEITEEKQEFAATQDGDVHKLILSNVKIEHSGRYTCKLRNEYGKNASTSNLIVYCKPKIVKKLTDQKLKEGETLKLQVQISGTPDPNIKWFKDGQEVSADARVKITRDSKRRESYDLTLNLLKGSDGGVYEVRAENEMGSVTCKSKVIVLTKTENTTENIDELDAAKKVKEENILDEQHQAEIGPEGHGIMEKNKIEVIKGVDNDTITISVASTTEHEATISGPGERHTISKMKITKVECQEINTNQPEIEEIASYNYTLQEDKCEKPRNGILIEEYSEDDDKTQQLIVNRGISIVSISDDESTMKPLSRDISGDDIHSAEISQPKSNGFTDDLINHNGNTINEIIEDYLPRREKRYTETIIEECSINESLSGKSLIIENEIETKANKANIEESKLTRENSKLEELKEQQLSRQNSKLNRINSTESSKALIDNGDTSRRNSQQSSLINDEDDEDMDEKTKSLLNRIKRQRSVLEEILDKQAINADSQNSEIEAAPAIVSSDFEDCTIYATQSISFTIHATGLPRPDAKWFRDGKALRAADKAKSGQTGEKHTLTINKASEAETGLYQLVLTNKLGTTSIDAFIEVGPESELRAPRFKEPLANINVEINSTGTFQTVLTAEPIPEVVWLYEDNEISPDDERFTMGRTNKKVEDNLQECTFTLSISDCTLDDIGKYTIKAENKWGKDSCSASLDLLVQPKILEFKDLNAAVEELGKWEVIIKSNPKAELTWEKDGLILDDEERFGAEDDFAEMKYRFILKCVEYDDAGIYKVTAKNYLGEDCAQAELIPYTEPPEFIQELNNGSVRHDAAIKFNVEAKGIARPKITWLLNGDEIKNDERHTITTTVDDHVFSTLSIVNFDPTDEGELVCVATNRAGKAKTNCNLSMIRLPPTFDQLLPKSKQIEEGQPLELSIEVDGSPFPKVAWYKDGEKIIPDDHVKIETQPNGSTKLTIDKCTPTDCGAYKLIAKNNNGENISQCAVAVKPNPRKPSFSKPMEDVHLIAGEPLMLEARVVAFPSPEVQWFKDGLPLRPSQDIEFINDPNGLMGLSIIKAKASDAGVYSLVVNNKLGEITGTATVEVEKKEKKPEFLATLQPMTVVEGFPAKMEVKIIGKPPPIVQWTYNGVEIVADGKHIKITSQPDGTQALLIDKVVSDDAGEYEIVATNSVGAESCKGILNVTGKGKSDAPEEKPSFLGPLRDISIEEGEPLVFGASFVANPLPDVFWTKDGEAVEPSDRILFTCDGKKVGLEINPSIAKDAGVYRCQLVNPLGEESSNATATIRKIFQRPNFTQRFTDLQQIPGHDAKFAARITGIPRPDVAWYYDDKPIPKDNDKYKIKRDGDAYCLYIKDCSPSDGGRYKCRAVNKDGETSCEAHLTVADKIDKQQKVEPPSFMKRIGDCEVYKGMTAKFTACVTGCPDPSFEWYRNDERLWPTDRIRMEEEGSGLLRLILLNVDEHDVGKYSLRIYNPHGEDICHAEMRYDTLEPRTKKPLADQYSEFDKFRKSGIPLPLADRPIISRMMDRHLTLSWKPSIPIGPRVPVTYLVEMCELPDGDWFTARSGIRNCVCDIRNLEPFRDYKFRIRVENKYGISDPSPFAQTYRSKLMPDPPKFHPYLPPGIDFRPETSPYFPKDFDIERPPHDGYAQSPKFLRQEHDTQYGVKNHNCNLFWFVYGYPKPKMSYYFNNELIESGGRYDQSYTRNGQATLFINKMLERDVGIYEAIAVNEHGEARQRVRLDIAEYPKFIQRPEESYIMLRRNGHIQAKVIGVPYPELKWYKDWKPLAGASRIKIDFFEPDTSVLTINDAILKDEGLYSISARNVAGSVSSSVMIHIEENEHEYGYRTYTRNTDVKTKTKPFDDFYDLGDELGRGTQGISYHAVERSTGRNYAAKVMHGRGELRPIMLNEMNAMNHLNHRKLLRLHDAYETDESLTLVIELAGGGELVDNITRQPFYTESEIADYIRQILKGLEYMHNESWAHLGLTLGDLLISHAGGENLKIGDFGLARRISYGRLMTLVYGMPEYVAPEVVNGDGVTYAADMWSLGIITHILLSGISPFRGMNDRETLTKIKNGNWDFDERWWSNISEDAKDFIRHLLMYNVDDRFDVTAALRHPWLNICDKPPVDQYKIPSENLKNYYKLFRDWYGNASCRNWYRRRRLSNAFEHPSKMVYPPGQRYTPEPTVERSFTPRDKPEPRSWENKIPSREPIDTEIGLIKNESHYQNGPDTYLLQLRDTDFPVRLREYMKVAHNRGSGFARMFDDDGYDWRTPIIRERRRFTDVMDEEIDDERKARINNYGAADCHTMRRLRHELGTRLDSYAEAEAMMETKKGGNLPFFREKPQILQIQAGKCSQLVCLAVGNPKPVIQWFKNDLVIQEGKRLGIIEDTQGRSILSFNPAREHDIGIYKVVARNNVGQTVARTRVVLATVPGLPQAPEICGVSDTEVLLRWKPPKDDGNSEILCYNLQYKAGDALDWIDAGNNIDHEFFLISDLQPNTSYHFRLAARNRIGWGDKGFETNLIQTKPEGAAKVPISRAMRHLQHLTESGQEIILDEDKPRINYDIEDEPIEWTIDSQFTSRYTFISEVCRGQFSMVVKGAEKETDKLVVAKILEASPERKELVGDEFQALRSLRHDRIAVLNAAYWAADSPVAVFILEKLQGSDVLTYLASRPDYTENCVATIITEVIDALQYLHWRGYCHLDIQPDNIVMATLRSAHIKLVDFGSSHKVSKLGTELPQNLGHPEYRAPEVLNEELSYPQTDIWSVGVLTYVLLSGASPFKGNDEHETRQNISFVRYRFEYLYKEISQEATRFLMLLFKRTPSKRPTAEECHEHRWLLPTEFMIKKRERASFPGSRLKIYNEEYHGEKARLASKNDSLTQAFGNLRQLTRSYSTQDELLTTIENIE</sequence>
<protein>
    <recommendedName>
        <fullName evidence="19">Obscurin</fullName>
    </recommendedName>
</protein>
<dbReference type="SMART" id="SM00233">
    <property type="entry name" value="PH"/>
    <property type="match status" value="1"/>
</dbReference>
<dbReference type="PROSITE" id="PS50853">
    <property type="entry name" value="FN3"/>
    <property type="match status" value="2"/>
</dbReference>
<evidence type="ECO:0000259" key="15">
    <source>
        <dbReference type="PROSITE" id="PS50835"/>
    </source>
</evidence>
<feature type="region of interest" description="Disordered" evidence="11">
    <location>
        <begin position="612"/>
        <end position="644"/>
    </location>
</feature>
<dbReference type="GO" id="GO:0031430">
    <property type="term" value="C:M band"/>
    <property type="evidence" value="ECO:0007669"/>
    <property type="project" value="UniProtKB-SubCell"/>
</dbReference>
<dbReference type="GO" id="GO:0004672">
    <property type="term" value="F:protein kinase activity"/>
    <property type="evidence" value="ECO:0007669"/>
    <property type="project" value="InterPro"/>
</dbReference>
<dbReference type="Pfam" id="PF22697">
    <property type="entry name" value="SOS1_NGEF_PH"/>
    <property type="match status" value="1"/>
</dbReference>
<dbReference type="Gene3D" id="1.10.510.10">
    <property type="entry name" value="Transferase(Phosphotransferase) domain 1"/>
    <property type="match status" value="2"/>
</dbReference>
<evidence type="ECO:0000313" key="17">
    <source>
        <dbReference type="EMBL" id="KAK0177512.1"/>
    </source>
</evidence>
<feature type="domain" description="Ig-like" evidence="15">
    <location>
        <begin position="2302"/>
        <end position="2391"/>
    </location>
</feature>
<feature type="region of interest" description="Disordered" evidence="11">
    <location>
        <begin position="3479"/>
        <end position="3511"/>
    </location>
</feature>
<feature type="domain" description="Ig-like" evidence="15">
    <location>
        <begin position="2599"/>
        <end position="2688"/>
    </location>
</feature>
<feature type="region of interest" description="Disordered" evidence="11">
    <location>
        <begin position="496"/>
        <end position="541"/>
    </location>
</feature>
<dbReference type="SMART" id="SM00408">
    <property type="entry name" value="IGc2"/>
    <property type="match status" value="18"/>
</dbReference>
<feature type="domain" description="Ig-like" evidence="15">
    <location>
        <begin position="1372"/>
        <end position="1457"/>
    </location>
</feature>
<dbReference type="Pfam" id="PF00621">
    <property type="entry name" value="RhoGEF"/>
    <property type="match status" value="1"/>
</dbReference>
<dbReference type="InterPro" id="IPR000719">
    <property type="entry name" value="Prot_kinase_dom"/>
</dbReference>
<gene>
    <name evidence="17" type="ORF">PV328_001559</name>
</gene>
<organism evidence="17 18">
    <name type="scientific">Microctonus aethiopoides</name>
    <dbReference type="NCBI Taxonomy" id="144406"/>
    <lineage>
        <taxon>Eukaryota</taxon>
        <taxon>Metazoa</taxon>
        <taxon>Ecdysozoa</taxon>
        <taxon>Arthropoda</taxon>
        <taxon>Hexapoda</taxon>
        <taxon>Insecta</taxon>
        <taxon>Pterygota</taxon>
        <taxon>Neoptera</taxon>
        <taxon>Endopterygota</taxon>
        <taxon>Hymenoptera</taxon>
        <taxon>Apocrita</taxon>
        <taxon>Ichneumonoidea</taxon>
        <taxon>Braconidae</taxon>
        <taxon>Euphorinae</taxon>
        <taxon>Microctonus</taxon>
    </lineage>
</organism>
<dbReference type="Gene3D" id="2.60.40.10">
    <property type="entry name" value="Immunoglobulins"/>
    <property type="match status" value="23"/>
</dbReference>
<dbReference type="GO" id="GO:0005524">
    <property type="term" value="F:ATP binding"/>
    <property type="evidence" value="ECO:0007669"/>
    <property type="project" value="UniProtKB-KW"/>
</dbReference>
<accession>A0AA39FX75</accession>
<dbReference type="PANTHER" id="PTHR47633:SF3">
    <property type="entry name" value="STRIATED MUSCLE PREFERENTIALLY EXPRESSED PROTEIN KINASE"/>
    <property type="match status" value="1"/>
</dbReference>
<feature type="compositionally biased region" description="Polar residues" evidence="11">
    <location>
        <begin position="612"/>
        <end position="629"/>
    </location>
</feature>
<dbReference type="PROSITE" id="PS50011">
    <property type="entry name" value="PROTEIN_KINASE_DOM"/>
    <property type="match status" value="2"/>
</dbReference>
<dbReference type="GO" id="GO:0019899">
    <property type="term" value="F:enzyme binding"/>
    <property type="evidence" value="ECO:0007669"/>
    <property type="project" value="UniProtKB-ARBA"/>
</dbReference>
<dbReference type="InterPro" id="IPR003599">
    <property type="entry name" value="Ig_sub"/>
</dbReference>
<evidence type="ECO:0000256" key="4">
    <source>
        <dbReference type="ARBA" id="ARBA00022737"/>
    </source>
</evidence>
<dbReference type="InterPro" id="IPR003598">
    <property type="entry name" value="Ig_sub2"/>
</dbReference>
<feature type="compositionally biased region" description="Basic and acidic residues" evidence="11">
    <location>
        <begin position="3496"/>
        <end position="3511"/>
    </location>
</feature>
<feature type="compositionally biased region" description="Basic residues" evidence="11">
    <location>
        <begin position="107"/>
        <end position="117"/>
    </location>
</feature>
<dbReference type="FunFam" id="2.60.40.10:FF:000145">
    <property type="entry name" value="Myosin light chain kinase, smooth muscle"/>
    <property type="match status" value="1"/>
</dbReference>
<dbReference type="SUPFAM" id="SSF48065">
    <property type="entry name" value="DBL homology domain (DH-domain)"/>
    <property type="match status" value="1"/>
</dbReference>
<dbReference type="FunFam" id="2.60.40.10:FF:000425">
    <property type="entry name" value="Myosin light chain kinase"/>
    <property type="match status" value="3"/>
</dbReference>
<dbReference type="FunFam" id="2.60.40.10:FF:000802">
    <property type="entry name" value="Muscle M-line assembly protein unc-89"/>
    <property type="match status" value="1"/>
</dbReference>
<dbReference type="Pfam" id="PF00069">
    <property type="entry name" value="Pkinase"/>
    <property type="match status" value="2"/>
</dbReference>
<evidence type="ECO:0000256" key="5">
    <source>
        <dbReference type="ARBA" id="ARBA00022741"/>
    </source>
</evidence>
<keyword evidence="9" id="KW-0393">Immunoglobulin domain</keyword>
<reference evidence="17" key="2">
    <citation type="submission" date="2023-03" db="EMBL/GenBank/DDBJ databases">
        <authorList>
            <person name="Inwood S.N."/>
            <person name="Skelly J.G."/>
            <person name="Guhlin J."/>
            <person name="Harrop T.W.R."/>
            <person name="Goldson S.G."/>
            <person name="Dearden P.K."/>
        </authorList>
    </citation>
    <scope>NUCLEOTIDE SEQUENCE</scope>
    <source>
        <strain evidence="17">Irish</strain>
        <tissue evidence="17">Whole body</tissue>
    </source>
</reference>